<name>A0A0W1R5R3_9EURY</name>
<comment type="caution">
    <text evidence="2">The sequence shown here is derived from an EMBL/GenBank/DDBJ whole genome shotgun (WGS) entry which is preliminary data.</text>
</comment>
<evidence type="ECO:0000313" key="3">
    <source>
        <dbReference type="Proteomes" id="UP000054387"/>
    </source>
</evidence>
<evidence type="ECO:0000313" key="2">
    <source>
        <dbReference type="EMBL" id="KTG08712.1"/>
    </source>
</evidence>
<feature type="transmembrane region" description="Helical" evidence="1">
    <location>
        <begin position="34"/>
        <end position="56"/>
    </location>
</feature>
<dbReference type="OrthoDB" id="307643at2157"/>
<evidence type="ECO:0000256" key="1">
    <source>
        <dbReference type="SAM" id="Phobius"/>
    </source>
</evidence>
<feature type="transmembrane region" description="Helical" evidence="1">
    <location>
        <begin position="111"/>
        <end position="138"/>
    </location>
</feature>
<keyword evidence="3" id="KW-1185">Reference proteome</keyword>
<accession>A0A0W1R5R3</accession>
<keyword evidence="1" id="KW-0812">Transmembrane</keyword>
<feature type="transmembrane region" description="Helical" evidence="1">
    <location>
        <begin position="336"/>
        <end position="358"/>
    </location>
</feature>
<feature type="transmembrane region" description="Helical" evidence="1">
    <location>
        <begin position="294"/>
        <end position="315"/>
    </location>
</feature>
<dbReference type="STRING" id="1514971.AUR64_17570"/>
<feature type="transmembrane region" description="Helical" evidence="1">
    <location>
        <begin position="186"/>
        <end position="205"/>
    </location>
</feature>
<reference evidence="2 3" key="1">
    <citation type="submission" date="2015-12" db="EMBL/GenBank/DDBJ databases">
        <title>Haloprofundus marisrubri gen. nov., sp. nov., an extremely halophilic archaeon isolated from the Discovery deep brine-seawater interface in the Red Sea.</title>
        <authorList>
            <person name="Zhang G."/>
            <person name="Stingl U."/>
            <person name="Rashid M."/>
        </authorList>
    </citation>
    <scope>NUCLEOTIDE SEQUENCE [LARGE SCALE GENOMIC DNA]</scope>
    <source>
        <strain evidence="2 3">SB9</strain>
    </source>
</reference>
<feature type="transmembrane region" description="Helical" evidence="1">
    <location>
        <begin position="378"/>
        <end position="405"/>
    </location>
</feature>
<gene>
    <name evidence="2" type="ORF">AUR64_17570</name>
</gene>
<keyword evidence="1" id="KW-1133">Transmembrane helix</keyword>
<dbReference type="AlphaFoldDB" id="A0A0W1R5R3"/>
<dbReference type="Proteomes" id="UP000054387">
    <property type="component" value="Unassembled WGS sequence"/>
</dbReference>
<sequence length="451" mass="48172">MGVVVLALFVGHVGASNAAVGLQSASKEALSVPQWLYMSTGGAAIGASAVLASLVTDRQYIRETHRWGRNLVDAERLRHVFAPLAAVLGAVLLGLTLYRGFVGPQLPTVNFAVLFVFVGLRAGLTMTTYLFGNVWPALDPTRTVATRLPNGYLDYPRRLGRWPAVVGLLTLVWAETTTGVTEEPTALATAVLVYTALTTLGAVAFGPDQWYRNVDPVSVVFEFYGSIAPLTVEDGRLRLRLPGMRPIENRFVTGVDDIAFAIALVWELTFSGFVTTEAGASVVRAIAAVGVPPIPLYAALYLGGFAAFVGAYLLAARVTADRLTTSRGARELAVRFAPPLVAIAAGYHLAHYFAFFVSLSPSLAGVLFSPLSPTANPIVLALPAWFGGSNIAFVLVGHVLAVWVAHTIAYELFPSRLQAIYSQFAFVLVMVGYTVASLWLISLPTTSPAFL</sequence>
<feature type="transmembrane region" description="Helical" evidence="1">
    <location>
        <begin position="77"/>
        <end position="99"/>
    </location>
</feature>
<protein>
    <submittedName>
        <fullName evidence="2">Uncharacterized protein</fullName>
    </submittedName>
</protein>
<keyword evidence="1" id="KW-0472">Membrane</keyword>
<organism evidence="2 3">
    <name type="scientific">Haloprofundus marisrubri</name>
    <dbReference type="NCBI Taxonomy" id="1514971"/>
    <lineage>
        <taxon>Archaea</taxon>
        <taxon>Methanobacteriati</taxon>
        <taxon>Methanobacteriota</taxon>
        <taxon>Stenosarchaea group</taxon>
        <taxon>Halobacteria</taxon>
        <taxon>Halobacteriales</taxon>
        <taxon>Haloferacaceae</taxon>
        <taxon>Haloprofundus</taxon>
    </lineage>
</organism>
<proteinExistence type="predicted"/>
<dbReference type="EMBL" id="LOPU01000030">
    <property type="protein sequence ID" value="KTG08712.1"/>
    <property type="molecule type" value="Genomic_DNA"/>
</dbReference>
<feature type="transmembrane region" description="Helical" evidence="1">
    <location>
        <begin position="417"/>
        <end position="441"/>
    </location>
</feature>